<protein>
    <submittedName>
        <fullName evidence="2">Uncharacterized protein</fullName>
    </submittedName>
</protein>
<dbReference type="Proteomes" id="UP001431776">
    <property type="component" value="Unassembled WGS sequence"/>
</dbReference>
<evidence type="ECO:0000256" key="1">
    <source>
        <dbReference type="SAM" id="MobiDB-lite"/>
    </source>
</evidence>
<sequence length="98" mass="10914">MTGKKVAKPSQAVLKEVRSLKGHEGDVAVIEPESGRYFVDKNLTVAMRQARKAFPGKVFYCLRLGLPHTHAGVSGGRFRKPGEQAKRSQRPRRVEKSL</sequence>
<gene>
    <name evidence="2" type="ORF">QJ522_08745</name>
</gene>
<organism evidence="2 3">
    <name type="scientific">Anaerobaca lacustris</name>
    <dbReference type="NCBI Taxonomy" id="3044600"/>
    <lineage>
        <taxon>Bacteria</taxon>
        <taxon>Pseudomonadati</taxon>
        <taxon>Planctomycetota</taxon>
        <taxon>Phycisphaerae</taxon>
        <taxon>Sedimentisphaerales</taxon>
        <taxon>Anaerobacaceae</taxon>
        <taxon>Anaerobaca</taxon>
    </lineage>
</organism>
<feature type="region of interest" description="Disordered" evidence="1">
    <location>
        <begin position="70"/>
        <end position="98"/>
    </location>
</feature>
<dbReference type="AlphaFoldDB" id="A0AAW6TU78"/>
<reference evidence="2" key="1">
    <citation type="submission" date="2023-05" db="EMBL/GenBank/DDBJ databases">
        <title>Anaerotaeda fermentans gen. nov., sp. nov., a novel anaerobic planctomycete of the new family within the order Sedimentisphaerales isolated from Taman Peninsula, Russia.</title>
        <authorList>
            <person name="Khomyakova M.A."/>
            <person name="Merkel A.Y."/>
            <person name="Slobodkin A.I."/>
        </authorList>
    </citation>
    <scope>NUCLEOTIDE SEQUENCE</scope>
    <source>
        <strain evidence="2">M17dextr</strain>
    </source>
</reference>
<evidence type="ECO:0000313" key="2">
    <source>
        <dbReference type="EMBL" id="MDI6449130.1"/>
    </source>
</evidence>
<accession>A0AAW6TU78</accession>
<dbReference type="EMBL" id="JASCXX010000008">
    <property type="protein sequence ID" value="MDI6449130.1"/>
    <property type="molecule type" value="Genomic_DNA"/>
</dbReference>
<dbReference type="RefSeq" id="WP_349244536.1">
    <property type="nucleotide sequence ID" value="NZ_JASCXX010000008.1"/>
</dbReference>
<proteinExistence type="predicted"/>
<evidence type="ECO:0000313" key="3">
    <source>
        <dbReference type="Proteomes" id="UP001431776"/>
    </source>
</evidence>
<name>A0AAW6TU78_9BACT</name>
<keyword evidence="3" id="KW-1185">Reference proteome</keyword>
<comment type="caution">
    <text evidence="2">The sequence shown here is derived from an EMBL/GenBank/DDBJ whole genome shotgun (WGS) entry which is preliminary data.</text>
</comment>
<feature type="compositionally biased region" description="Basic and acidic residues" evidence="1">
    <location>
        <begin position="80"/>
        <end position="98"/>
    </location>
</feature>